<keyword evidence="3" id="KW-0749">Sporulation</keyword>
<proteinExistence type="inferred from homology"/>
<dbReference type="GO" id="GO:0006265">
    <property type="term" value="P:DNA topological change"/>
    <property type="evidence" value="ECO:0007669"/>
    <property type="project" value="InterPro"/>
</dbReference>
<dbReference type="Proteomes" id="UP000256329">
    <property type="component" value="Unassembled WGS sequence"/>
</dbReference>
<comment type="function">
    <text evidence="1">SASP are bound to spore DNA. They are double-stranded DNA-binding proteins that cause DNA to change to an a-like conformation. They protect the DNA backbone from chemical and enzymatic cleavage and are thus involved in dormant spore's high resistance to UV light.</text>
</comment>
<dbReference type="GO" id="GO:0003690">
    <property type="term" value="F:double-stranded DNA binding"/>
    <property type="evidence" value="ECO:0007669"/>
    <property type="project" value="InterPro"/>
</dbReference>
<keyword evidence="6" id="KW-1185">Reference proteome</keyword>
<organism evidence="5 6">
    <name type="scientific">Ammonifex thiophilus</name>
    <dbReference type="NCBI Taxonomy" id="444093"/>
    <lineage>
        <taxon>Bacteria</taxon>
        <taxon>Bacillati</taxon>
        <taxon>Bacillota</taxon>
        <taxon>Clostridia</taxon>
        <taxon>Thermoanaerobacterales</taxon>
        <taxon>Thermoanaerobacteraceae</taxon>
        <taxon>Ammonifex</taxon>
    </lineage>
</organism>
<dbReference type="InterPro" id="IPR018126">
    <property type="entry name" value="SASP_alpha/beta-type_CS"/>
</dbReference>
<dbReference type="AlphaFoldDB" id="A0A3D8P5C0"/>
<accession>A0A3D8P5C0</accession>
<comment type="similarity">
    <text evidence="2">Belongs to the alpha/beta-type SASP family.</text>
</comment>
<evidence type="ECO:0000256" key="1">
    <source>
        <dbReference type="ARBA" id="ARBA00003863"/>
    </source>
</evidence>
<dbReference type="OrthoDB" id="1683773at2"/>
<sequence length="107" mass="11988">MLRRKSLLVPQAASPLELLKIEVANEIGYPTFGHPAITPENYREVLERMKYEVAGELGLDRYLREGYWGDVPSRLCGAVGGRLGGKIGGNMVRRMIKFAEQNLMARP</sequence>
<evidence type="ECO:0000256" key="3">
    <source>
        <dbReference type="ARBA" id="ARBA00022969"/>
    </source>
</evidence>
<dbReference type="RefSeq" id="WP_115792482.1">
    <property type="nucleotide sequence ID" value="NZ_QSLN01000005.1"/>
</dbReference>
<dbReference type="Pfam" id="PF00269">
    <property type="entry name" value="SASP"/>
    <property type="match status" value="1"/>
</dbReference>
<gene>
    <name evidence="5" type="ORF">DXX99_05385</name>
</gene>
<reference evidence="5 6" key="1">
    <citation type="submission" date="2018-08" db="EMBL/GenBank/DDBJ databases">
        <title>Form III RuBisCO-mediated autotrophy in Thermodesulfobium bacteria.</title>
        <authorList>
            <person name="Toshchakov S.V."/>
            <person name="Kublanov I.V."/>
            <person name="Frolov E."/>
            <person name="Bonch-Osmolovskaya E.A."/>
            <person name="Tourova T.P."/>
            <person name="Chernych N.A."/>
            <person name="Lebedinsky A.V."/>
        </authorList>
    </citation>
    <scope>NUCLEOTIDE SEQUENCE [LARGE SCALE GENOMIC DNA]</scope>
    <source>
        <strain evidence="5 6">SR</strain>
    </source>
</reference>
<dbReference type="PROSITE" id="PS00304">
    <property type="entry name" value="SASP_1"/>
    <property type="match status" value="1"/>
</dbReference>
<comment type="caution">
    <text evidence="5">The sequence shown here is derived from an EMBL/GenBank/DDBJ whole genome shotgun (WGS) entry which is preliminary data.</text>
</comment>
<evidence type="ECO:0000256" key="4">
    <source>
        <dbReference type="ARBA" id="ARBA00023125"/>
    </source>
</evidence>
<dbReference type="EMBL" id="QSLN01000005">
    <property type="protein sequence ID" value="RDV83422.1"/>
    <property type="molecule type" value="Genomic_DNA"/>
</dbReference>
<dbReference type="InterPro" id="IPR001448">
    <property type="entry name" value="SASP_alpha/beta-type"/>
</dbReference>
<protein>
    <submittedName>
        <fullName evidence="5">Small acid-soluble spore protein</fullName>
    </submittedName>
</protein>
<dbReference type="Gene3D" id="6.10.10.80">
    <property type="entry name" value="Small, acid-soluble spore protein, alpha/beta type-like"/>
    <property type="match status" value="1"/>
</dbReference>
<dbReference type="InterPro" id="IPR050847">
    <property type="entry name" value="SASP_DNA-binding"/>
</dbReference>
<evidence type="ECO:0000313" key="5">
    <source>
        <dbReference type="EMBL" id="RDV83422.1"/>
    </source>
</evidence>
<dbReference type="GO" id="GO:0030435">
    <property type="term" value="P:sporulation resulting in formation of a cellular spore"/>
    <property type="evidence" value="ECO:0007669"/>
    <property type="project" value="UniProtKB-KW"/>
</dbReference>
<keyword evidence="4" id="KW-0238">DNA-binding</keyword>
<name>A0A3D8P5C0_9THEO</name>
<evidence type="ECO:0000256" key="2">
    <source>
        <dbReference type="ARBA" id="ARBA00005442"/>
    </source>
</evidence>
<dbReference type="PANTHER" id="PTHR36107:SF1">
    <property type="entry name" value="SMALL, ACID-SOLUBLE SPORE PROTEIN A"/>
    <property type="match status" value="1"/>
</dbReference>
<dbReference type="InterPro" id="IPR038300">
    <property type="entry name" value="SASP_sf_alpha/beta"/>
</dbReference>
<evidence type="ECO:0000313" key="6">
    <source>
        <dbReference type="Proteomes" id="UP000256329"/>
    </source>
</evidence>
<dbReference type="PANTHER" id="PTHR36107">
    <property type="entry name" value="SMALL, ACID-SOLUBLE SPORE PROTEIN A"/>
    <property type="match status" value="1"/>
</dbReference>